<evidence type="ECO:0000313" key="4">
    <source>
        <dbReference type="Proteomes" id="UP000240883"/>
    </source>
</evidence>
<dbReference type="PANTHER" id="PTHR24185:SF8">
    <property type="entry name" value="PNPLA DOMAIN-CONTAINING PROTEIN"/>
    <property type="match status" value="1"/>
</dbReference>
<dbReference type="GO" id="GO:0019369">
    <property type="term" value="P:arachidonate metabolic process"/>
    <property type="evidence" value="ECO:0007669"/>
    <property type="project" value="TreeGrafter"/>
</dbReference>
<dbReference type="GO" id="GO:0047499">
    <property type="term" value="F:calcium-independent phospholipase A2 activity"/>
    <property type="evidence" value="ECO:0007669"/>
    <property type="project" value="TreeGrafter"/>
</dbReference>
<reference evidence="3 4" key="1">
    <citation type="journal article" date="2018" name="Front. Microbiol.">
        <title>Genome-Wide Analysis of Corynespora cassiicola Leaf Fall Disease Putative Effectors.</title>
        <authorList>
            <person name="Lopez D."/>
            <person name="Ribeiro S."/>
            <person name="Label P."/>
            <person name="Fumanal B."/>
            <person name="Venisse J.S."/>
            <person name="Kohler A."/>
            <person name="de Oliveira R.R."/>
            <person name="Labutti K."/>
            <person name="Lipzen A."/>
            <person name="Lail K."/>
            <person name="Bauer D."/>
            <person name="Ohm R.A."/>
            <person name="Barry K.W."/>
            <person name="Spatafora J."/>
            <person name="Grigoriev I.V."/>
            <person name="Martin F.M."/>
            <person name="Pujade-Renaud V."/>
        </authorList>
    </citation>
    <scope>NUCLEOTIDE SEQUENCE [LARGE SCALE GENOMIC DNA]</scope>
    <source>
        <strain evidence="3 4">Philippines</strain>
    </source>
</reference>
<sequence length="771" mass="87533">MASRKNSGLLYLHQEAREWLVVPGDGLQNAVNEMHYPSTQKPSTMLLVGSDEMRAARKAIFPHLEQAKIKNYGLAQMDLIPPASGGYPVLLASVDIQSMYNVITLPKATLGQARYKVEWATRSSISTDIVESIMGRLLVLFTDVLCFFLDDFASPEDGLDCIRRWTDIQSVPEKQWRPRVIIAKRRLSAIRNLPSLEGCEVIQQITVNPCAPGHYLTLKNALYSHSEKVRDVRRECNMLFSAVHTNAFFNEAMRHVASSTDKFDFIQATRKNNAPNEEFADHLKTFLELCFRGRSSTQFILRYVASAILMDSSPPGMHSGLIVLMFSLQKSIEECVSTFETLAKRVFYDRSTTNSSFLASFDRFLSLMLTDSVYGASEMERCVKEAYGIDTLLFGNGSSKRSGAKFAVTSMTVSDSKLCIFSNYNGGAARRKECGKCYTHFRPAQFTHETRICDAARATSAAPSYFPAKFIHGLGYVQDGGAGKHNNPIDPAEWESKVIWDSEVDLAISIGTGYAYDKNAAANSSHRLRLRDRFLLRLFRLFNAFLNAQDSWNDHLNRVDEEKRSKYFRINMPMDTEPTLDDVSRIPDIKTWALCFLEEFDFTSITQALFAASFFFELSRKPVRRKKGYQCYGSIRCRSPNIRAFVIRVLQEYPLASFATEDTDFGNVSDRSLCTMCGRYRKNVSFLVYHPDQELSIFLTFNKLRRCKISGFPQRISNLVKKQGLELEFGSYGYQTHPHEDLGRCSCRKRKGDTMVAVPANKRRRLTRATN</sequence>
<dbReference type="PANTHER" id="PTHR24185">
    <property type="entry name" value="CALCIUM-INDEPENDENT PHOSPHOLIPASE A2-GAMMA"/>
    <property type="match status" value="1"/>
</dbReference>
<dbReference type="SUPFAM" id="SSF52151">
    <property type="entry name" value="FabD/lysophospholipase-like"/>
    <property type="match status" value="1"/>
</dbReference>
<dbReference type="InterPro" id="IPR016035">
    <property type="entry name" value="Acyl_Trfase/lysoPLipase"/>
</dbReference>
<gene>
    <name evidence="3" type="ORF">BS50DRAFT_641335</name>
</gene>
<accession>A0A2T2N0M4</accession>
<dbReference type="OrthoDB" id="194358at2759"/>
<dbReference type="InterPro" id="IPR002641">
    <property type="entry name" value="PNPLA_dom"/>
</dbReference>
<keyword evidence="1" id="KW-0443">Lipid metabolism</keyword>
<dbReference type="EMBL" id="KZ678174">
    <property type="protein sequence ID" value="PSN58977.1"/>
    <property type="molecule type" value="Genomic_DNA"/>
</dbReference>
<protein>
    <submittedName>
        <fullName evidence="3">FabD/lysophospholipase-like protein</fullName>
    </submittedName>
</protein>
<evidence type="ECO:0000259" key="2">
    <source>
        <dbReference type="Pfam" id="PF01734"/>
    </source>
</evidence>
<organism evidence="3 4">
    <name type="scientific">Corynespora cassiicola Philippines</name>
    <dbReference type="NCBI Taxonomy" id="1448308"/>
    <lineage>
        <taxon>Eukaryota</taxon>
        <taxon>Fungi</taxon>
        <taxon>Dikarya</taxon>
        <taxon>Ascomycota</taxon>
        <taxon>Pezizomycotina</taxon>
        <taxon>Dothideomycetes</taxon>
        <taxon>Pleosporomycetidae</taxon>
        <taxon>Pleosporales</taxon>
        <taxon>Corynesporascaceae</taxon>
        <taxon>Corynespora</taxon>
    </lineage>
</organism>
<proteinExistence type="predicted"/>
<dbReference type="Pfam" id="PF01734">
    <property type="entry name" value="Patatin"/>
    <property type="match status" value="1"/>
</dbReference>
<dbReference type="Proteomes" id="UP000240883">
    <property type="component" value="Unassembled WGS sequence"/>
</dbReference>
<dbReference type="Gene3D" id="3.40.1090.10">
    <property type="entry name" value="Cytosolic phospholipase A2 catalytic domain"/>
    <property type="match status" value="1"/>
</dbReference>
<keyword evidence="4" id="KW-1185">Reference proteome</keyword>
<name>A0A2T2N0M4_CORCC</name>
<dbReference type="GO" id="GO:0016020">
    <property type="term" value="C:membrane"/>
    <property type="evidence" value="ECO:0007669"/>
    <property type="project" value="TreeGrafter"/>
</dbReference>
<dbReference type="STRING" id="1448308.A0A2T2N0M4"/>
<dbReference type="GO" id="GO:0046486">
    <property type="term" value="P:glycerolipid metabolic process"/>
    <property type="evidence" value="ECO:0007669"/>
    <property type="project" value="UniProtKB-ARBA"/>
</dbReference>
<evidence type="ECO:0000256" key="1">
    <source>
        <dbReference type="ARBA" id="ARBA00023098"/>
    </source>
</evidence>
<evidence type="ECO:0000313" key="3">
    <source>
        <dbReference type="EMBL" id="PSN58977.1"/>
    </source>
</evidence>
<dbReference type="AlphaFoldDB" id="A0A2T2N0M4"/>
<feature type="domain" description="PNPLA" evidence="2">
    <location>
        <begin position="320"/>
        <end position="492"/>
    </location>
</feature>